<feature type="domain" description="Homing endonuclease LAGLIDADG" evidence="1">
    <location>
        <begin position="15"/>
        <end position="122"/>
    </location>
</feature>
<dbReference type="PANTHER" id="PTHR36181">
    <property type="entry name" value="INTRON-ENCODED ENDONUCLEASE AI3-RELATED"/>
    <property type="match status" value="1"/>
</dbReference>
<dbReference type="Proteomes" id="UP000176633">
    <property type="component" value="Unassembled WGS sequence"/>
</dbReference>
<sequence length="153" mass="18269">MINKYIGILSFEYIRGLVEGEGCFTFDKRTTKYKKSIKIEKIPTFVIQMHERDRELLRKLRNTLGLPNSIYILGPYRKDGINRGRMAKLIVRDYISLKDKIIPLFYKKLHGYKAKQFMEWLENIGNSDVLYPYRNLYKLYKSGFFDENIHLCP</sequence>
<reference evidence="2 3" key="1">
    <citation type="journal article" date="2016" name="Nat. Commun.">
        <title>Thousands of microbial genomes shed light on interconnected biogeochemical processes in an aquifer system.</title>
        <authorList>
            <person name="Anantharaman K."/>
            <person name="Brown C.T."/>
            <person name="Hug L.A."/>
            <person name="Sharon I."/>
            <person name="Castelle C.J."/>
            <person name="Probst A.J."/>
            <person name="Thomas B.C."/>
            <person name="Singh A."/>
            <person name="Wilkins M.J."/>
            <person name="Karaoz U."/>
            <person name="Brodie E.L."/>
            <person name="Williams K.H."/>
            <person name="Hubbard S.S."/>
            <person name="Banfield J.F."/>
        </authorList>
    </citation>
    <scope>NUCLEOTIDE SEQUENCE [LARGE SCALE GENOMIC DNA]</scope>
</reference>
<dbReference type="InterPro" id="IPR027434">
    <property type="entry name" value="Homing_endonucl"/>
</dbReference>
<organism evidence="2 3">
    <name type="scientific">Candidatus Jorgensenbacteria bacterium RIFCSPLOWO2_12_FULL_42_11</name>
    <dbReference type="NCBI Taxonomy" id="1798473"/>
    <lineage>
        <taxon>Bacteria</taxon>
        <taxon>Candidatus Joergenseniibacteriota</taxon>
    </lineage>
</organism>
<protein>
    <recommendedName>
        <fullName evidence="1">Homing endonuclease LAGLIDADG domain-containing protein</fullName>
    </recommendedName>
</protein>
<accession>A0A1F6C221</accession>
<name>A0A1F6C221_9BACT</name>
<evidence type="ECO:0000313" key="2">
    <source>
        <dbReference type="EMBL" id="OGG43255.1"/>
    </source>
</evidence>
<dbReference type="Pfam" id="PF00961">
    <property type="entry name" value="LAGLIDADG_1"/>
    <property type="match status" value="1"/>
</dbReference>
<dbReference type="PANTHER" id="PTHR36181:SF2">
    <property type="entry name" value="INTRON-ENCODED ENDONUCLEASE AI3-RELATED"/>
    <property type="match status" value="1"/>
</dbReference>
<evidence type="ECO:0000259" key="1">
    <source>
        <dbReference type="Pfam" id="PF00961"/>
    </source>
</evidence>
<gene>
    <name evidence="2" type="ORF">A3G50_01220</name>
</gene>
<dbReference type="EMBL" id="MFKM01000019">
    <property type="protein sequence ID" value="OGG43255.1"/>
    <property type="molecule type" value="Genomic_DNA"/>
</dbReference>
<comment type="caution">
    <text evidence="2">The sequence shown here is derived from an EMBL/GenBank/DDBJ whole genome shotgun (WGS) entry which is preliminary data.</text>
</comment>
<dbReference type="InterPro" id="IPR004860">
    <property type="entry name" value="LAGLIDADG_dom"/>
</dbReference>
<dbReference type="GO" id="GO:0004519">
    <property type="term" value="F:endonuclease activity"/>
    <property type="evidence" value="ECO:0007669"/>
    <property type="project" value="InterPro"/>
</dbReference>
<dbReference type="InterPro" id="IPR051289">
    <property type="entry name" value="LAGLIDADG_Endonuclease"/>
</dbReference>
<proteinExistence type="predicted"/>
<dbReference type="SUPFAM" id="SSF55608">
    <property type="entry name" value="Homing endonucleases"/>
    <property type="match status" value="1"/>
</dbReference>
<evidence type="ECO:0000313" key="3">
    <source>
        <dbReference type="Proteomes" id="UP000176633"/>
    </source>
</evidence>
<dbReference type="AlphaFoldDB" id="A0A1F6C221"/>
<dbReference type="Gene3D" id="3.10.28.10">
    <property type="entry name" value="Homing endonucleases"/>
    <property type="match status" value="1"/>
</dbReference>